<name>A0ABY3MUC3_9GAMM</name>
<dbReference type="EMBL" id="PJAI02000018">
    <property type="protein sequence ID" value="TYK64785.1"/>
    <property type="molecule type" value="Genomic_DNA"/>
</dbReference>
<keyword evidence="3" id="KW-1185">Reference proteome</keyword>
<organism evidence="2 3">
    <name type="scientific">Colwellia echini</name>
    <dbReference type="NCBI Taxonomy" id="1982103"/>
    <lineage>
        <taxon>Bacteria</taxon>
        <taxon>Pseudomonadati</taxon>
        <taxon>Pseudomonadota</taxon>
        <taxon>Gammaproteobacteria</taxon>
        <taxon>Alteromonadales</taxon>
        <taxon>Colwelliaceae</taxon>
        <taxon>Colwellia</taxon>
    </lineage>
</organism>
<comment type="caution">
    <text evidence="2">The sequence shown here is derived from an EMBL/GenBank/DDBJ whole genome shotgun (WGS) entry which is preliminary data.</text>
</comment>
<dbReference type="Proteomes" id="UP000815846">
    <property type="component" value="Unassembled WGS sequence"/>
</dbReference>
<sequence>MHTSATSSHYIFNNKSIHYVVLSLLLLVTLYGLTYSFTRGVANAWYFNAEFSLNDWAGEKSIRNLEEYKHGLNSIEKAHSLDPTHPHYVHMLGRIKHWGVDMGFEDKEQLQDIHQWYLLATELRSIWPDPWVDLLRLNNYLYGYNADTKYYIQQALVVGPYIDLVTQGTIQVWLLNWDKLSGKERAALFKQFEIATKQYFVLEHVLKSAKAINRENLLCSQLKYNPDYENIKSSHLYRKYCLK</sequence>
<dbReference type="RefSeq" id="WP_148747771.1">
    <property type="nucleotide sequence ID" value="NZ_PJAI02000018.1"/>
</dbReference>
<dbReference type="NCBIfam" id="NF038257">
    <property type="entry name" value="exopoly_VpsP"/>
    <property type="match status" value="1"/>
</dbReference>
<proteinExistence type="predicted"/>
<keyword evidence="1" id="KW-0472">Membrane</keyword>
<keyword evidence="1" id="KW-1133">Transmembrane helix</keyword>
<evidence type="ECO:0000256" key="1">
    <source>
        <dbReference type="SAM" id="Phobius"/>
    </source>
</evidence>
<reference evidence="2 3" key="1">
    <citation type="submission" date="2019-08" db="EMBL/GenBank/DDBJ databases">
        <title>Microbe sample from Colwellia echini.</title>
        <authorList>
            <person name="Christiansen L."/>
            <person name="Pathiraja D."/>
            <person name="Schultz-Johansen M."/>
            <person name="Choi I.-G."/>
            <person name="Stougaard P."/>
        </authorList>
    </citation>
    <scope>NUCLEOTIDE SEQUENCE [LARGE SCALE GENOMIC DNA]</scope>
    <source>
        <strain evidence="2 3">A3</strain>
    </source>
</reference>
<evidence type="ECO:0000313" key="3">
    <source>
        <dbReference type="Proteomes" id="UP000815846"/>
    </source>
</evidence>
<protein>
    <submittedName>
        <fullName evidence="2">Uncharacterized protein</fullName>
    </submittedName>
</protein>
<keyword evidence="1" id="KW-0812">Transmembrane</keyword>
<feature type="transmembrane region" description="Helical" evidence="1">
    <location>
        <begin position="17"/>
        <end position="37"/>
    </location>
</feature>
<evidence type="ECO:0000313" key="2">
    <source>
        <dbReference type="EMBL" id="TYK64785.1"/>
    </source>
</evidence>
<gene>
    <name evidence="2" type="ORF">CWS31_013915</name>
</gene>
<accession>A0ABY3MUC3</accession>